<comment type="caution">
    <text evidence="10">The sequence shown here is derived from an EMBL/GenBank/DDBJ whole genome shotgun (WGS) entry which is preliminary data.</text>
</comment>
<comment type="subcellular location">
    <subcellularLocation>
        <location evidence="1">Cell membrane</location>
        <topology evidence="1">Peripheral membrane protein</topology>
    </subcellularLocation>
</comment>
<keyword evidence="4" id="KW-0677">Repeat</keyword>
<evidence type="ECO:0000256" key="6">
    <source>
        <dbReference type="ARBA" id="ARBA00022840"/>
    </source>
</evidence>
<dbReference type="CDD" id="cd03216">
    <property type="entry name" value="ABC_Carb_Monos_I"/>
    <property type="match status" value="1"/>
</dbReference>
<dbReference type="FunFam" id="3.40.50.300:FF:000127">
    <property type="entry name" value="Ribose import ATP-binding protein RbsA"/>
    <property type="match status" value="1"/>
</dbReference>
<evidence type="ECO:0000256" key="7">
    <source>
        <dbReference type="ARBA" id="ARBA00022967"/>
    </source>
</evidence>
<sequence length="390" mass="42510">MLAPAVRLERITRRCGSVLANDEVTLELAPGEIHALVGENGAGKTTLMRVLYGLMLPDSGSITIDGQPQRFRSPLDAMRHGLGMVHQHFMLVDTQRVYENVTLALEPRRSLDRFDVEAARRRVRELSERYGLPADPDARVRDLSVGAQQRIEILKALHHGARVLILDEPTAVLTPQEVDDLFAALRNLQREGTTIVLITHKLAEVKALADRVTVMRAGRVVGGGEVADFTIERMAELMVGQPVNASYERPTARSEVPLLEARLLDVMDDRGLAAVRGASFIVHGGEIVGLVGVDGNGQHELVECLAGLRVPSHGEVWIGGRRIAAADPRAHTAAGLAHIPSDRLRRGIVPSMTLAENLVLGCQHDPELGSGPRLDPELVEARADRLLAEY</sequence>
<feature type="non-terminal residue" evidence="10">
    <location>
        <position position="390"/>
    </location>
</feature>
<dbReference type="AlphaFoldDB" id="A0A849SI41"/>
<protein>
    <submittedName>
        <fullName evidence="10">ATP-binding cassette domain-containing protein</fullName>
    </submittedName>
</protein>
<dbReference type="InterPro" id="IPR027417">
    <property type="entry name" value="P-loop_NTPase"/>
</dbReference>
<keyword evidence="5" id="KW-0547">Nucleotide-binding</keyword>
<evidence type="ECO:0000256" key="5">
    <source>
        <dbReference type="ARBA" id="ARBA00022741"/>
    </source>
</evidence>
<proteinExistence type="predicted"/>
<keyword evidence="6 10" id="KW-0067">ATP-binding</keyword>
<dbReference type="EMBL" id="JABFRW010000194">
    <property type="protein sequence ID" value="NOT35418.1"/>
    <property type="molecule type" value="Genomic_DNA"/>
</dbReference>
<dbReference type="PANTHER" id="PTHR43790:SF4">
    <property type="entry name" value="GUANOSINE IMPORT ATP-BINDING PROTEIN NUPO"/>
    <property type="match status" value="1"/>
</dbReference>
<dbReference type="InterPro" id="IPR050107">
    <property type="entry name" value="ABC_carbohydrate_import_ATPase"/>
</dbReference>
<dbReference type="Gene3D" id="3.40.50.300">
    <property type="entry name" value="P-loop containing nucleotide triphosphate hydrolases"/>
    <property type="match status" value="2"/>
</dbReference>
<keyword evidence="8" id="KW-0472">Membrane</keyword>
<dbReference type="PROSITE" id="PS50893">
    <property type="entry name" value="ABC_TRANSPORTER_2"/>
    <property type="match status" value="1"/>
</dbReference>
<evidence type="ECO:0000313" key="10">
    <source>
        <dbReference type="EMBL" id="NOT35418.1"/>
    </source>
</evidence>
<keyword evidence="2" id="KW-0813">Transport</keyword>
<evidence type="ECO:0000256" key="1">
    <source>
        <dbReference type="ARBA" id="ARBA00004202"/>
    </source>
</evidence>
<keyword evidence="3" id="KW-1003">Cell membrane</keyword>
<dbReference type="Proteomes" id="UP000580839">
    <property type="component" value="Unassembled WGS sequence"/>
</dbReference>
<dbReference type="Pfam" id="PF00005">
    <property type="entry name" value="ABC_tran"/>
    <property type="match status" value="2"/>
</dbReference>
<dbReference type="PANTHER" id="PTHR43790">
    <property type="entry name" value="CARBOHYDRATE TRANSPORT ATP-BINDING PROTEIN MG119-RELATED"/>
    <property type="match status" value="1"/>
</dbReference>
<reference evidence="10 11" key="1">
    <citation type="submission" date="2020-04" db="EMBL/GenBank/DDBJ databases">
        <title>Metagenomic profiling of ammonia- and methane-oxidizing microorganisms in a Dutch drinking water treatment plant.</title>
        <authorList>
            <person name="Poghosyan L."/>
            <person name="Leucker S."/>
        </authorList>
    </citation>
    <scope>NUCLEOTIDE SEQUENCE [LARGE SCALE GENOMIC DNA]</scope>
    <source>
        <strain evidence="10">S-RSF-IL-03</strain>
    </source>
</reference>
<evidence type="ECO:0000256" key="8">
    <source>
        <dbReference type="ARBA" id="ARBA00023136"/>
    </source>
</evidence>
<gene>
    <name evidence="10" type="ORF">HOP12_14835</name>
</gene>
<dbReference type="SMART" id="SM00382">
    <property type="entry name" value="AAA"/>
    <property type="match status" value="1"/>
</dbReference>
<dbReference type="InterPro" id="IPR003439">
    <property type="entry name" value="ABC_transporter-like_ATP-bd"/>
</dbReference>
<dbReference type="GO" id="GO:0005886">
    <property type="term" value="C:plasma membrane"/>
    <property type="evidence" value="ECO:0007669"/>
    <property type="project" value="UniProtKB-SubCell"/>
</dbReference>
<evidence type="ECO:0000256" key="2">
    <source>
        <dbReference type="ARBA" id="ARBA00022448"/>
    </source>
</evidence>
<evidence type="ECO:0000259" key="9">
    <source>
        <dbReference type="PROSITE" id="PS50893"/>
    </source>
</evidence>
<dbReference type="SUPFAM" id="SSF52540">
    <property type="entry name" value="P-loop containing nucleoside triphosphate hydrolases"/>
    <property type="match status" value="2"/>
</dbReference>
<dbReference type="InterPro" id="IPR003593">
    <property type="entry name" value="AAA+_ATPase"/>
</dbReference>
<evidence type="ECO:0000256" key="4">
    <source>
        <dbReference type="ARBA" id="ARBA00022737"/>
    </source>
</evidence>
<keyword evidence="7" id="KW-1278">Translocase</keyword>
<organism evidence="10 11">
    <name type="scientific">Eiseniibacteriota bacterium</name>
    <dbReference type="NCBI Taxonomy" id="2212470"/>
    <lineage>
        <taxon>Bacteria</taxon>
        <taxon>Candidatus Eiseniibacteriota</taxon>
    </lineage>
</organism>
<dbReference type="GO" id="GO:0005524">
    <property type="term" value="F:ATP binding"/>
    <property type="evidence" value="ECO:0007669"/>
    <property type="project" value="UniProtKB-KW"/>
</dbReference>
<evidence type="ECO:0000256" key="3">
    <source>
        <dbReference type="ARBA" id="ARBA00022475"/>
    </source>
</evidence>
<feature type="domain" description="ABC transporter" evidence="9">
    <location>
        <begin position="6"/>
        <end position="242"/>
    </location>
</feature>
<name>A0A849SI41_UNCEI</name>
<accession>A0A849SI41</accession>
<evidence type="ECO:0000313" key="11">
    <source>
        <dbReference type="Proteomes" id="UP000580839"/>
    </source>
</evidence>
<dbReference type="GO" id="GO:0016887">
    <property type="term" value="F:ATP hydrolysis activity"/>
    <property type="evidence" value="ECO:0007669"/>
    <property type="project" value="InterPro"/>
</dbReference>